<dbReference type="InterPro" id="IPR001357">
    <property type="entry name" value="BRCT_dom"/>
</dbReference>
<name>A0A1I7XG30_HETBA</name>
<dbReference type="WBParaSite" id="Hba_16624">
    <property type="protein sequence ID" value="Hba_16624"/>
    <property type="gene ID" value="Hba_16624"/>
</dbReference>
<dbReference type="SMART" id="SM00325">
    <property type="entry name" value="RhoGEF"/>
    <property type="match status" value="1"/>
</dbReference>
<dbReference type="GO" id="GO:0007399">
    <property type="term" value="P:nervous system development"/>
    <property type="evidence" value="ECO:0007669"/>
    <property type="project" value="TreeGrafter"/>
</dbReference>
<feature type="domain" description="DH" evidence="1">
    <location>
        <begin position="211"/>
        <end position="395"/>
    </location>
</feature>
<evidence type="ECO:0000259" key="1">
    <source>
        <dbReference type="PROSITE" id="PS50010"/>
    </source>
</evidence>
<dbReference type="GO" id="GO:0000281">
    <property type="term" value="P:mitotic cytokinesis"/>
    <property type="evidence" value="ECO:0007669"/>
    <property type="project" value="TreeGrafter"/>
</dbReference>
<protein>
    <submittedName>
        <fullName evidence="4">Poly [ADP-ribose] polymerase</fullName>
    </submittedName>
</protein>
<dbReference type="GO" id="GO:0005938">
    <property type="term" value="C:cell cortex"/>
    <property type="evidence" value="ECO:0007669"/>
    <property type="project" value="TreeGrafter"/>
</dbReference>
<dbReference type="SUPFAM" id="SSF48065">
    <property type="entry name" value="DBL homology domain (DH-domain)"/>
    <property type="match status" value="1"/>
</dbReference>
<dbReference type="PANTHER" id="PTHR16777">
    <property type="entry name" value="PROTEIN ECT2"/>
    <property type="match status" value="1"/>
</dbReference>
<accession>A0A1I7XG30</accession>
<keyword evidence="3" id="KW-1185">Reference proteome</keyword>
<dbReference type="InterPro" id="IPR000219">
    <property type="entry name" value="DH_dom"/>
</dbReference>
<dbReference type="PANTHER" id="PTHR16777:SF2">
    <property type="entry name" value="PROTEIN ECT2"/>
    <property type="match status" value="1"/>
</dbReference>
<dbReference type="GO" id="GO:0005096">
    <property type="term" value="F:GTPase activator activity"/>
    <property type="evidence" value="ECO:0007669"/>
    <property type="project" value="InterPro"/>
</dbReference>
<dbReference type="GO" id="GO:2000431">
    <property type="term" value="P:regulation of cytokinesis, actomyosin contractile ring assembly"/>
    <property type="evidence" value="ECO:0007669"/>
    <property type="project" value="InterPro"/>
</dbReference>
<evidence type="ECO:0000313" key="4">
    <source>
        <dbReference type="WBParaSite" id="Hba_16624"/>
    </source>
</evidence>
<dbReference type="GO" id="GO:0005634">
    <property type="term" value="C:nucleus"/>
    <property type="evidence" value="ECO:0007669"/>
    <property type="project" value="InterPro"/>
</dbReference>
<dbReference type="GO" id="GO:0005085">
    <property type="term" value="F:guanyl-nucleotide exchange factor activity"/>
    <property type="evidence" value="ECO:0007669"/>
    <property type="project" value="InterPro"/>
</dbReference>
<dbReference type="AlphaFoldDB" id="A0A1I7XG30"/>
<sequence length="750" mass="86470">MDVIFSFGSTTDQQVQLTELLKEIGVKVKDFSYKTHYLVASSVMDLHYRKAVALGIPVMKEDFVIECVRMRVRHEREIENLANSFKLPRFEGLTICFAGYDMEQIRDDAYNIESYGGRVCDSIANATHIVVAPETRIPITTNNQNMVTIGWLRESMDLEWCANEKSFIMPTTKIKLQRRNATKTALYDQPMKRLFRNKREFRSDCSITKYKRYQLCLELWKTEINCLKIVDFLLRMKEDNIYISPTHNEVIFGSLVAMKDVHSKIVENMGIVIDKWNDDSIIGKVFVDESTLLEMAYIPYFQGLEASIDLFKELKTNNSRFRAFIEVDYIKEKDRTLDKQKIDYLLNVPYQQLTGRVSISLKEILNKTDREAPDCSHLKRAIATVAEVLRKSNESKKMSIESEVLYKQVENIPASILCTSRQFLSRMKFISLSHERNGPKKKKVPVELLLFQDTVMSFSMSSVREIYMHGIDDDLTVVIFTLRDDTGDLEWFFQAKESTENTILFLKKVVDQVFLLTKRLINISSYSDRRNKERNEKINLMVRSLSCQLSSSLRSSAFGKLRSYSHKFPLLKESRLIKRHPSTPLTNKEKNTVKYIHQDNGKSETDTSCNLSYFQLPKLSSNCETSIPRDSDIGTFNYHSQSNYNSQSYITDSEQSTENEPLNPYSTVKKSLQDELNRLAAKFQMANTDVVSKLPINFETAKVDSAVSQILEGQSLHSLMDNIKKDKAAYISARDAKKSEELARAASLKQ</sequence>
<reference evidence="4" key="1">
    <citation type="submission" date="2016-11" db="UniProtKB">
        <authorList>
            <consortium name="WormBaseParasite"/>
        </authorList>
    </citation>
    <scope>IDENTIFICATION</scope>
</reference>
<dbReference type="PROSITE" id="PS50172">
    <property type="entry name" value="BRCT"/>
    <property type="match status" value="2"/>
</dbReference>
<dbReference type="InterPro" id="IPR026817">
    <property type="entry name" value="Ect2"/>
</dbReference>
<feature type="domain" description="BRCT" evidence="2">
    <location>
        <begin position="90"/>
        <end position="169"/>
    </location>
</feature>
<dbReference type="Gene3D" id="3.40.50.10190">
    <property type="entry name" value="BRCT domain"/>
    <property type="match status" value="2"/>
</dbReference>
<dbReference type="PROSITE" id="PS50010">
    <property type="entry name" value="DH_2"/>
    <property type="match status" value="1"/>
</dbReference>
<dbReference type="SMART" id="SM00292">
    <property type="entry name" value="BRCT"/>
    <property type="match status" value="2"/>
</dbReference>
<dbReference type="SUPFAM" id="SSF52113">
    <property type="entry name" value="BRCT domain"/>
    <property type="match status" value="2"/>
</dbReference>
<organism evidence="3 4">
    <name type="scientific">Heterorhabditis bacteriophora</name>
    <name type="common">Entomopathogenic nematode worm</name>
    <dbReference type="NCBI Taxonomy" id="37862"/>
    <lineage>
        <taxon>Eukaryota</taxon>
        <taxon>Metazoa</taxon>
        <taxon>Ecdysozoa</taxon>
        <taxon>Nematoda</taxon>
        <taxon>Chromadorea</taxon>
        <taxon>Rhabditida</taxon>
        <taxon>Rhabditina</taxon>
        <taxon>Rhabditomorpha</taxon>
        <taxon>Strongyloidea</taxon>
        <taxon>Heterorhabditidae</taxon>
        <taxon>Heterorhabditis</taxon>
    </lineage>
</organism>
<proteinExistence type="predicted"/>
<dbReference type="InterPro" id="IPR036420">
    <property type="entry name" value="BRCT_dom_sf"/>
</dbReference>
<dbReference type="Pfam" id="PF00621">
    <property type="entry name" value="RhoGEF"/>
    <property type="match status" value="1"/>
</dbReference>
<dbReference type="Pfam" id="PF00533">
    <property type="entry name" value="BRCT"/>
    <property type="match status" value="1"/>
</dbReference>
<dbReference type="InterPro" id="IPR035899">
    <property type="entry name" value="DBL_dom_sf"/>
</dbReference>
<dbReference type="Gene3D" id="1.20.900.10">
    <property type="entry name" value="Dbl homology (DH) domain"/>
    <property type="match status" value="1"/>
</dbReference>
<evidence type="ECO:0000259" key="2">
    <source>
        <dbReference type="PROSITE" id="PS50172"/>
    </source>
</evidence>
<feature type="domain" description="BRCT" evidence="2">
    <location>
        <begin position="1"/>
        <end position="71"/>
    </location>
</feature>
<dbReference type="Proteomes" id="UP000095283">
    <property type="component" value="Unplaced"/>
</dbReference>
<evidence type="ECO:0000313" key="3">
    <source>
        <dbReference type="Proteomes" id="UP000095283"/>
    </source>
</evidence>